<protein>
    <recommendedName>
        <fullName evidence="6">TVP38/TMEM64 family membrane protein</fullName>
    </recommendedName>
</protein>
<name>A0A512MFK6_9BACT</name>
<evidence type="ECO:0000256" key="6">
    <source>
        <dbReference type="RuleBase" id="RU366058"/>
    </source>
</evidence>
<dbReference type="InterPro" id="IPR015414">
    <property type="entry name" value="TMEM64"/>
</dbReference>
<dbReference type="Pfam" id="PF09335">
    <property type="entry name" value="VTT_dom"/>
    <property type="match status" value="1"/>
</dbReference>
<feature type="transmembrane region" description="Helical" evidence="6">
    <location>
        <begin position="157"/>
        <end position="177"/>
    </location>
</feature>
<dbReference type="RefSeq" id="WP_146854478.1">
    <property type="nucleotide sequence ID" value="NZ_BKAG01000051.1"/>
</dbReference>
<dbReference type="OrthoDB" id="9779114at2"/>
<feature type="transmembrane region" description="Helical" evidence="6">
    <location>
        <begin position="82"/>
        <end position="104"/>
    </location>
</feature>
<feature type="transmembrane region" description="Helical" evidence="6">
    <location>
        <begin position="197"/>
        <end position="218"/>
    </location>
</feature>
<comment type="similarity">
    <text evidence="6">Belongs to the TVP38/TMEM64 family.</text>
</comment>
<dbReference type="PANTHER" id="PTHR12677">
    <property type="entry name" value="GOLGI APPARATUS MEMBRANE PROTEIN TVP38-RELATED"/>
    <property type="match status" value="1"/>
</dbReference>
<dbReference type="AlphaFoldDB" id="A0A512MFK6"/>
<feature type="domain" description="VTT" evidence="7">
    <location>
        <begin position="63"/>
        <end position="178"/>
    </location>
</feature>
<sequence length="234" mass="25354">MKFLKEHWKVIAGLLALGGLILAMQKLPVIDWLQQVAEPLRDMGWAGVALFALLYFIAGLLCVPCMPLALTAGYVFGTVQGVIAVHTAAVSAAAAGFLLGRMLGRRKAATWLRKSERFHFLDDAIAKEGWKIVGLLRMQALPFGVSNYLYGLTKIDFWQYLLATAIAMMPGHFILVHLASVGGKHLSGRGEIGAVEWVSLGLAILSKIALVMLATRMFRKHKRAGSKAPAASSV</sequence>
<comment type="subcellular location">
    <subcellularLocation>
        <location evidence="1 6">Cell membrane</location>
        <topology evidence="1 6">Multi-pass membrane protein</topology>
    </subcellularLocation>
</comment>
<feature type="transmembrane region" description="Helical" evidence="6">
    <location>
        <begin position="45"/>
        <end position="70"/>
    </location>
</feature>
<evidence type="ECO:0000313" key="9">
    <source>
        <dbReference type="Proteomes" id="UP000321577"/>
    </source>
</evidence>
<keyword evidence="9" id="KW-1185">Reference proteome</keyword>
<keyword evidence="3 6" id="KW-0812">Transmembrane</keyword>
<keyword evidence="5 6" id="KW-0472">Membrane</keyword>
<proteinExistence type="inferred from homology"/>
<comment type="caution">
    <text evidence="8">The sequence shown here is derived from an EMBL/GenBank/DDBJ whole genome shotgun (WGS) entry which is preliminary data.</text>
</comment>
<organism evidence="8 9">
    <name type="scientific">Brevifollis gellanilyticus</name>
    <dbReference type="NCBI Taxonomy" id="748831"/>
    <lineage>
        <taxon>Bacteria</taxon>
        <taxon>Pseudomonadati</taxon>
        <taxon>Verrucomicrobiota</taxon>
        <taxon>Verrucomicrobiia</taxon>
        <taxon>Verrucomicrobiales</taxon>
        <taxon>Verrucomicrobiaceae</taxon>
    </lineage>
</organism>
<evidence type="ECO:0000256" key="1">
    <source>
        <dbReference type="ARBA" id="ARBA00004651"/>
    </source>
</evidence>
<evidence type="ECO:0000256" key="2">
    <source>
        <dbReference type="ARBA" id="ARBA00022475"/>
    </source>
</evidence>
<evidence type="ECO:0000259" key="7">
    <source>
        <dbReference type="Pfam" id="PF09335"/>
    </source>
</evidence>
<evidence type="ECO:0000256" key="4">
    <source>
        <dbReference type="ARBA" id="ARBA00022989"/>
    </source>
</evidence>
<evidence type="ECO:0000313" key="8">
    <source>
        <dbReference type="EMBL" id="GEP45512.1"/>
    </source>
</evidence>
<dbReference type="PANTHER" id="PTHR12677:SF59">
    <property type="entry name" value="GOLGI APPARATUS MEMBRANE PROTEIN TVP38-RELATED"/>
    <property type="match status" value="1"/>
</dbReference>
<feature type="transmembrane region" description="Helical" evidence="6">
    <location>
        <begin position="6"/>
        <end position="24"/>
    </location>
</feature>
<keyword evidence="4 6" id="KW-1133">Transmembrane helix</keyword>
<reference evidence="8 9" key="1">
    <citation type="submission" date="2019-07" db="EMBL/GenBank/DDBJ databases">
        <title>Whole genome shotgun sequence of Brevifollis gellanilyticus NBRC 108608.</title>
        <authorList>
            <person name="Hosoyama A."/>
            <person name="Uohara A."/>
            <person name="Ohji S."/>
            <person name="Ichikawa N."/>
        </authorList>
    </citation>
    <scope>NUCLEOTIDE SEQUENCE [LARGE SCALE GENOMIC DNA]</scope>
    <source>
        <strain evidence="8 9">NBRC 108608</strain>
    </source>
</reference>
<keyword evidence="2 6" id="KW-1003">Cell membrane</keyword>
<evidence type="ECO:0000256" key="5">
    <source>
        <dbReference type="ARBA" id="ARBA00023136"/>
    </source>
</evidence>
<dbReference type="EMBL" id="BKAG01000051">
    <property type="protein sequence ID" value="GEP45512.1"/>
    <property type="molecule type" value="Genomic_DNA"/>
</dbReference>
<accession>A0A512MFK6</accession>
<evidence type="ECO:0000256" key="3">
    <source>
        <dbReference type="ARBA" id="ARBA00022692"/>
    </source>
</evidence>
<gene>
    <name evidence="8" type="ORF">BGE01nite_48030</name>
</gene>
<dbReference type="GO" id="GO:0005886">
    <property type="term" value="C:plasma membrane"/>
    <property type="evidence" value="ECO:0007669"/>
    <property type="project" value="UniProtKB-SubCell"/>
</dbReference>
<dbReference type="InterPro" id="IPR032816">
    <property type="entry name" value="VTT_dom"/>
</dbReference>
<dbReference type="Proteomes" id="UP000321577">
    <property type="component" value="Unassembled WGS sequence"/>
</dbReference>